<dbReference type="InterPro" id="IPR043504">
    <property type="entry name" value="Peptidase_S1_PA_chymotrypsin"/>
</dbReference>
<keyword evidence="1" id="KW-1015">Disulfide bond</keyword>
<dbReference type="PROSITE" id="PS00135">
    <property type="entry name" value="TRYPSIN_SER"/>
    <property type="match status" value="1"/>
</dbReference>
<dbReference type="InterPro" id="IPR001254">
    <property type="entry name" value="Trypsin_dom"/>
</dbReference>
<comment type="similarity">
    <text evidence="2">Belongs to the peptidase S1 family. CLIP subfamily.</text>
</comment>
<sequence>YDFSHVQEQLPYIERGVAKKVVHPKYSFLTYEYDLALVKLEQPLEFAPHVSPICLPETESLLIGMNATVTGWGRLSEGGTLPSVLQEVSVPIVSNDNCKSMFMRAGRQEFIPDIFLCAGYETGGQDSCQGDSGGPLQAKSQDGRFFLAGIISWGIGCAEANLPGVCTRISKFTPWILEHVR</sequence>
<evidence type="ECO:0000313" key="4">
    <source>
        <dbReference type="RefSeq" id="XP_016970144.1"/>
    </source>
</evidence>
<dbReference type="RefSeq" id="XP_016970144.1">
    <property type="nucleotide sequence ID" value="XM_017114655.1"/>
</dbReference>
<accession>A0A6P4E177</accession>
<name>A0A6P4E177_DRORH</name>
<dbReference type="PANTHER" id="PTHR24252:SF7">
    <property type="entry name" value="HYALIN"/>
    <property type="match status" value="1"/>
</dbReference>
<evidence type="ECO:0000256" key="1">
    <source>
        <dbReference type="ARBA" id="ARBA00023157"/>
    </source>
</evidence>
<gene>
    <name evidence="4" type="primary">LOC108037973</name>
</gene>
<feature type="domain" description="Peptidase S1" evidence="3">
    <location>
        <begin position="17"/>
        <end position="181"/>
    </location>
</feature>
<dbReference type="Pfam" id="PF00089">
    <property type="entry name" value="Trypsin"/>
    <property type="match status" value="1"/>
</dbReference>
<feature type="non-terminal residue" evidence="4">
    <location>
        <position position="1"/>
    </location>
</feature>
<dbReference type="SMART" id="SM00020">
    <property type="entry name" value="Tryp_SPc"/>
    <property type="match status" value="1"/>
</dbReference>
<dbReference type="CDD" id="cd00190">
    <property type="entry name" value="Tryp_SPc"/>
    <property type="match status" value="1"/>
</dbReference>
<dbReference type="InterPro" id="IPR001314">
    <property type="entry name" value="Peptidase_S1A"/>
</dbReference>
<dbReference type="InterPro" id="IPR009003">
    <property type="entry name" value="Peptidase_S1_PA"/>
</dbReference>
<dbReference type="GO" id="GO:0006508">
    <property type="term" value="P:proteolysis"/>
    <property type="evidence" value="ECO:0007669"/>
    <property type="project" value="InterPro"/>
</dbReference>
<proteinExistence type="inferred from homology"/>
<evidence type="ECO:0000256" key="2">
    <source>
        <dbReference type="ARBA" id="ARBA00024195"/>
    </source>
</evidence>
<dbReference type="FunFam" id="2.40.10.10:FF:000002">
    <property type="entry name" value="Transmembrane protease serine"/>
    <property type="match status" value="1"/>
</dbReference>
<organism evidence="4">
    <name type="scientific">Drosophila rhopaloa</name>
    <name type="common">Fruit fly</name>
    <dbReference type="NCBI Taxonomy" id="1041015"/>
    <lineage>
        <taxon>Eukaryota</taxon>
        <taxon>Metazoa</taxon>
        <taxon>Ecdysozoa</taxon>
        <taxon>Arthropoda</taxon>
        <taxon>Hexapoda</taxon>
        <taxon>Insecta</taxon>
        <taxon>Pterygota</taxon>
        <taxon>Neoptera</taxon>
        <taxon>Endopterygota</taxon>
        <taxon>Diptera</taxon>
        <taxon>Brachycera</taxon>
        <taxon>Muscomorpha</taxon>
        <taxon>Ephydroidea</taxon>
        <taxon>Drosophilidae</taxon>
        <taxon>Drosophila</taxon>
        <taxon>Sophophora</taxon>
    </lineage>
</organism>
<dbReference type="Gene3D" id="2.40.10.10">
    <property type="entry name" value="Trypsin-like serine proteases"/>
    <property type="match status" value="1"/>
</dbReference>
<evidence type="ECO:0000259" key="3">
    <source>
        <dbReference type="PROSITE" id="PS50240"/>
    </source>
</evidence>
<dbReference type="GO" id="GO:0004252">
    <property type="term" value="F:serine-type endopeptidase activity"/>
    <property type="evidence" value="ECO:0007669"/>
    <property type="project" value="InterPro"/>
</dbReference>
<dbReference type="PROSITE" id="PS50240">
    <property type="entry name" value="TRYPSIN_DOM"/>
    <property type="match status" value="1"/>
</dbReference>
<dbReference type="SUPFAM" id="SSF50494">
    <property type="entry name" value="Trypsin-like serine proteases"/>
    <property type="match status" value="1"/>
</dbReference>
<dbReference type="InterPro" id="IPR033116">
    <property type="entry name" value="TRYPSIN_SER"/>
</dbReference>
<dbReference type="AlphaFoldDB" id="A0A6P4E177"/>
<dbReference type="PRINTS" id="PR00722">
    <property type="entry name" value="CHYMOTRYPSIN"/>
</dbReference>
<dbReference type="OrthoDB" id="414661at2759"/>
<protein>
    <submittedName>
        <fullName evidence="4">Serine proteinase stubble-like</fullName>
    </submittedName>
</protein>
<dbReference type="PANTHER" id="PTHR24252">
    <property type="entry name" value="ACROSIN-RELATED"/>
    <property type="match status" value="1"/>
</dbReference>
<reference evidence="4" key="1">
    <citation type="submission" date="2025-08" db="UniProtKB">
        <authorList>
            <consortium name="RefSeq"/>
        </authorList>
    </citation>
    <scope>IDENTIFICATION</scope>
</reference>